<accession>A0A0M4E6Q4</accession>
<evidence type="ECO:0000313" key="8">
    <source>
        <dbReference type="Proteomes" id="UP000494163"/>
    </source>
</evidence>
<feature type="region of interest" description="Disordered" evidence="6">
    <location>
        <begin position="920"/>
        <end position="942"/>
    </location>
</feature>
<dbReference type="STRING" id="30019.A0A0M4E6Q4"/>
<dbReference type="OrthoDB" id="5799458at2759"/>
<evidence type="ECO:0000256" key="4">
    <source>
        <dbReference type="ARBA" id="ARBA00023212"/>
    </source>
</evidence>
<evidence type="ECO:0000256" key="5">
    <source>
        <dbReference type="SAM" id="Coils"/>
    </source>
</evidence>
<evidence type="ECO:0000256" key="3">
    <source>
        <dbReference type="ARBA" id="ARBA00022553"/>
    </source>
</evidence>
<evidence type="ECO:0000313" key="7">
    <source>
        <dbReference type="EMBL" id="ALC38290.1"/>
    </source>
</evidence>
<feature type="coiled-coil region" evidence="5">
    <location>
        <begin position="973"/>
        <end position="1033"/>
    </location>
</feature>
<keyword evidence="4" id="KW-0206">Cytoskeleton</keyword>
<dbReference type="GO" id="GO:0034454">
    <property type="term" value="P:microtubule anchoring at centrosome"/>
    <property type="evidence" value="ECO:0007669"/>
    <property type="project" value="TreeGrafter"/>
</dbReference>
<name>A0A0M4E6Q4_DROBS</name>
<keyword evidence="5" id="KW-0175">Coiled coil</keyword>
<comment type="subcellular location">
    <subcellularLocation>
        <location evidence="1">Cytoplasm</location>
        <location evidence="1">Cytoskeleton</location>
        <location evidence="1">Microtubule organizing center</location>
        <location evidence="1">Centrosome</location>
    </subcellularLocation>
</comment>
<dbReference type="GO" id="GO:0005813">
    <property type="term" value="C:centrosome"/>
    <property type="evidence" value="ECO:0007669"/>
    <property type="project" value="UniProtKB-SubCell"/>
</dbReference>
<dbReference type="PANTHER" id="PTHR18905">
    <property type="entry name" value="NINEIN"/>
    <property type="match status" value="1"/>
</dbReference>
<dbReference type="OMA" id="IRSHIML"/>
<sequence length="1122" mass="128265">MEVSADPYEQKLYQMFQSCNTSQQQSSGLLDEAAITQLCKLLQLRDQGSALVSSLIANDNNKLGISFEQFKDGLLNFLGTEFDNTTSRPTLVTSSRLNERSLVIDDSRTTSYSELPAKLESSDRELLPKGKIGTKKYGRRSRPNQDLGVCELYVTDSEDDEDQNRNLYDCNDHVAQVHRSSSQNDIPGSQRLRSNHISGTKLKRCVSLPTRRTLQCNMQKNYAATSRVQSTTTSPKIQSQSIQNTLSNLILPNQDRSSVESLDVLTPQQLETISAHKVIDTWKSANVINSDSLLHALGFNEDEISFSQLATVLEEEVRGLEQDPNCNVLRALVALQSEELNSLREAYGQQYNENSKLRADNKSANQRVAMLAVEVDERHATLEDNYNQQLHQLEQRHTNVIRELTQRMGNDRDHWTSMTARLEAQIKCFEQQEIKFKTELELVRNENVELHSDHQKCQQQITDLLEQNIALNQKLAFCEPLGLDGSSTFSNDKSTKTIEDDDELLQVMEKMAVLQMENSQLRDKTDELTIEIENLQIKLSRTNSRKIKLPVCTVSNLESIELSDDLGVACSGLATKRRGDSPSKTYIAEESPRLGKQRKCSEESESSENSIDWFEANSDGRLQRCKKHEEEILTLRRSIVQLELELKTTPSRAAAIDESYKIRPITPESRCKELESSLEQMQRAYEECEDYWQSKLSEERQLFEKERQIYEDEQLESDKKFTELMEKVREYEEQYSKDGRLSPIDERDMLEQQYVELEAEAENMRTNFIRMLEEKSQQISDLQCEIDNLRTRLGESVEILTGVSDIQTEPLQDVNTQIAGSPASSPISYLWHQSTIQEPLKTFSRNTNEISALTLDLFAAQSPTHKATSRSILTTSETSIFSTAQLECSLVVSSPIHNVAPAPICKPKQIHSDSEIADCETSSTTSNKSLDSHSVVSTDKTSSYCNDRCENSSVLKEELKRLKFFELSLKEHITDLSLQRDGLVMELQQLQEARPVLEKAYARTAHPNLQQRMNQLELRNRHLQNVIKQQQKYTESLMQQSWRQHQVDMNDLHSRIESQSVMLADQTQRLQNADILVKDLYVENSHLTATVQRFEQQRSHINLIQQQQQQHIGTQSPLISLK</sequence>
<gene>
    <name evidence="7" type="ORF">Dbus_chr2Lg375</name>
</gene>
<reference evidence="7 8" key="1">
    <citation type="submission" date="2015-08" db="EMBL/GenBank/DDBJ databases">
        <title>Ancestral chromatin configuration constrains chromatin evolution on differentiating sex chromosomes in Drosophila.</title>
        <authorList>
            <person name="Zhou Q."/>
            <person name="Bachtrog D."/>
        </authorList>
    </citation>
    <scope>NUCLEOTIDE SEQUENCE [LARGE SCALE GENOMIC DNA]</scope>
    <source>
        <tissue evidence="7">Whole larvae</tissue>
    </source>
</reference>
<proteinExistence type="predicted"/>
<keyword evidence="3" id="KW-0597">Phosphoprotein</keyword>
<keyword evidence="2" id="KW-0963">Cytoplasm</keyword>
<dbReference type="EMBL" id="CP012523">
    <property type="protein sequence ID" value="ALC38290.1"/>
    <property type="molecule type" value="Genomic_DNA"/>
</dbReference>
<evidence type="ECO:0000256" key="2">
    <source>
        <dbReference type="ARBA" id="ARBA00022490"/>
    </source>
</evidence>
<dbReference type="PANTHER" id="PTHR18905:SF13">
    <property type="entry name" value="NON-CENTROSOMAL MICROTUBULE ARRAY"/>
    <property type="match status" value="1"/>
</dbReference>
<organism evidence="7 8">
    <name type="scientific">Drosophila busckii</name>
    <name type="common">Fruit fly</name>
    <dbReference type="NCBI Taxonomy" id="30019"/>
    <lineage>
        <taxon>Eukaryota</taxon>
        <taxon>Metazoa</taxon>
        <taxon>Ecdysozoa</taxon>
        <taxon>Arthropoda</taxon>
        <taxon>Hexapoda</taxon>
        <taxon>Insecta</taxon>
        <taxon>Pterygota</taxon>
        <taxon>Neoptera</taxon>
        <taxon>Endopterygota</taxon>
        <taxon>Diptera</taxon>
        <taxon>Brachycera</taxon>
        <taxon>Muscomorpha</taxon>
        <taxon>Ephydroidea</taxon>
        <taxon>Drosophilidae</taxon>
        <taxon>Drosophila</taxon>
    </lineage>
</organism>
<protein>
    <submittedName>
        <fullName evidence="7">Bsg25D</fullName>
    </submittedName>
</protein>
<dbReference type="AlphaFoldDB" id="A0A0M4E6Q4"/>
<evidence type="ECO:0000256" key="6">
    <source>
        <dbReference type="SAM" id="MobiDB-lite"/>
    </source>
</evidence>
<dbReference type="SMR" id="A0A0M4E6Q4"/>
<keyword evidence="8" id="KW-1185">Reference proteome</keyword>
<dbReference type="Proteomes" id="UP000494163">
    <property type="component" value="Chromosome 2L"/>
</dbReference>
<feature type="coiled-coil region" evidence="5">
    <location>
        <begin position="671"/>
        <end position="713"/>
    </location>
</feature>
<feature type="coiled-coil region" evidence="5">
    <location>
        <begin position="504"/>
        <end position="545"/>
    </location>
</feature>
<evidence type="ECO:0000256" key="1">
    <source>
        <dbReference type="ARBA" id="ARBA00004300"/>
    </source>
</evidence>
<feature type="coiled-coil region" evidence="5">
    <location>
        <begin position="747"/>
        <end position="792"/>
    </location>
</feature>